<dbReference type="SUPFAM" id="SSF46458">
    <property type="entry name" value="Globin-like"/>
    <property type="match status" value="1"/>
</dbReference>
<dbReference type="InterPro" id="IPR016339">
    <property type="entry name" value="Hemoglobin_trunc_I"/>
</dbReference>
<dbReference type="Proteomes" id="UP000229730">
    <property type="component" value="Unassembled WGS sequence"/>
</dbReference>
<evidence type="ECO:0000256" key="5">
    <source>
        <dbReference type="ARBA" id="ARBA00023004"/>
    </source>
</evidence>
<feature type="binding site" description="proximal binding residue" evidence="7">
    <location>
        <position position="70"/>
    </location>
    <ligand>
        <name>heme</name>
        <dbReference type="ChEBI" id="CHEBI:30413"/>
    </ligand>
    <ligandPart>
        <name>Fe</name>
        <dbReference type="ChEBI" id="CHEBI:18248"/>
    </ligandPart>
</feature>
<keyword evidence="5 6" id="KW-0408">Iron</keyword>
<keyword evidence="9" id="KW-1185">Reference proteome</keyword>
<dbReference type="EMBL" id="PDEM01000016">
    <property type="protein sequence ID" value="PHZ85271.1"/>
    <property type="molecule type" value="Genomic_DNA"/>
</dbReference>
<evidence type="ECO:0000256" key="7">
    <source>
        <dbReference type="PIRSR" id="PIRSR002030-1"/>
    </source>
</evidence>
<evidence type="ECO:0000256" key="2">
    <source>
        <dbReference type="ARBA" id="ARBA00022448"/>
    </source>
</evidence>
<dbReference type="GO" id="GO:0046872">
    <property type="term" value="F:metal ion binding"/>
    <property type="evidence" value="ECO:0007669"/>
    <property type="project" value="UniProtKB-UniRule"/>
</dbReference>
<keyword evidence="6" id="KW-0561">Oxygen transport</keyword>
<evidence type="ECO:0000256" key="3">
    <source>
        <dbReference type="ARBA" id="ARBA00022617"/>
    </source>
</evidence>
<comment type="similarity">
    <text evidence="1 6">Belongs to the truncated hemoglobin family. Group I subfamily.</text>
</comment>
<dbReference type="InterPro" id="IPR012292">
    <property type="entry name" value="Globin/Proto"/>
</dbReference>
<name>A0A2G4YSE9_9PROT</name>
<dbReference type="PIRSF" id="PIRSF002030">
    <property type="entry name" value="Globin_Protozoa/Cyanobacteria"/>
    <property type="match status" value="1"/>
</dbReference>
<dbReference type="OrthoDB" id="9795814at2"/>
<keyword evidence="3 6" id="KW-0349">Heme</keyword>
<dbReference type="Gene3D" id="1.10.490.10">
    <property type="entry name" value="Globins"/>
    <property type="match status" value="1"/>
</dbReference>
<gene>
    <name evidence="8" type="ORF">CRD36_07660</name>
</gene>
<dbReference type="InParanoid" id="A0A2G4YSE9"/>
<dbReference type="AlphaFoldDB" id="A0A2G4YSE9"/>
<comment type="caution">
    <text evidence="8">The sequence shown here is derived from an EMBL/GenBank/DDBJ whole genome shotgun (WGS) entry which is preliminary data.</text>
</comment>
<dbReference type="InterPro" id="IPR009050">
    <property type="entry name" value="Globin-like_sf"/>
</dbReference>
<dbReference type="InterPro" id="IPR001486">
    <property type="entry name" value="Hemoglobin_trunc"/>
</dbReference>
<evidence type="ECO:0000256" key="1">
    <source>
        <dbReference type="ARBA" id="ARBA00009660"/>
    </source>
</evidence>
<evidence type="ECO:0000256" key="6">
    <source>
        <dbReference type="PIRNR" id="PIRNR002030"/>
    </source>
</evidence>
<sequence length="121" mass="13536">MTNLYTQIGGEPAVDAAVDIFYDKINSEKSLDPFFADIDMPQQRSKMKKFLTLLMTGKAENSGEYMRRSHQNLGQKGINDTHFDTVGNLLKETLEELSVPGDFIGQILGAVESLRDPVLNR</sequence>
<keyword evidence="4 6" id="KW-0479">Metal-binding</keyword>
<dbReference type="Pfam" id="PF01152">
    <property type="entry name" value="Bac_globin"/>
    <property type="match status" value="1"/>
</dbReference>
<organism evidence="8 9">
    <name type="scientific">Paremcibacter congregatus</name>
    <dbReference type="NCBI Taxonomy" id="2043170"/>
    <lineage>
        <taxon>Bacteria</taxon>
        <taxon>Pseudomonadati</taxon>
        <taxon>Pseudomonadota</taxon>
        <taxon>Alphaproteobacteria</taxon>
        <taxon>Emcibacterales</taxon>
        <taxon>Emcibacteraceae</taxon>
        <taxon>Paremcibacter</taxon>
    </lineage>
</organism>
<dbReference type="CDD" id="cd00454">
    <property type="entry name" value="TrHb1_N"/>
    <property type="match status" value="1"/>
</dbReference>
<comment type="cofactor">
    <cofactor evidence="7">
        <name>heme</name>
        <dbReference type="ChEBI" id="CHEBI:30413"/>
    </cofactor>
    <text evidence="7">Binds 1 heme group per subunit.</text>
</comment>
<proteinExistence type="inferred from homology"/>
<dbReference type="GO" id="GO:0019825">
    <property type="term" value="F:oxygen binding"/>
    <property type="evidence" value="ECO:0007669"/>
    <property type="project" value="InterPro"/>
</dbReference>
<reference evidence="8 9" key="1">
    <citation type="submission" date="2017-10" db="EMBL/GenBank/DDBJ databases">
        <title>Frigbacter circumglobatus gen. nov. sp. nov., isolated from sediment cultured in situ.</title>
        <authorList>
            <person name="Zhao Z."/>
        </authorList>
    </citation>
    <scope>NUCLEOTIDE SEQUENCE [LARGE SCALE GENOMIC DNA]</scope>
    <source>
        <strain evidence="8 9">ZYL</strain>
    </source>
</reference>
<accession>A0A2G4YSE9</accession>
<evidence type="ECO:0000256" key="4">
    <source>
        <dbReference type="ARBA" id="ARBA00022723"/>
    </source>
</evidence>
<evidence type="ECO:0000313" key="9">
    <source>
        <dbReference type="Proteomes" id="UP000229730"/>
    </source>
</evidence>
<keyword evidence="2 6" id="KW-0813">Transport</keyword>
<dbReference type="GO" id="GO:0005344">
    <property type="term" value="F:oxygen carrier activity"/>
    <property type="evidence" value="ECO:0007669"/>
    <property type="project" value="UniProtKB-UniRule"/>
</dbReference>
<dbReference type="GO" id="GO:0020037">
    <property type="term" value="F:heme binding"/>
    <property type="evidence" value="ECO:0007669"/>
    <property type="project" value="InterPro"/>
</dbReference>
<dbReference type="RefSeq" id="WP_099472160.1">
    <property type="nucleotide sequence ID" value="NZ_CP041025.1"/>
</dbReference>
<protein>
    <recommendedName>
        <fullName evidence="6">Group 1 truncated hemoglobin</fullName>
    </recommendedName>
</protein>
<evidence type="ECO:0000313" key="8">
    <source>
        <dbReference type="EMBL" id="PHZ85271.1"/>
    </source>
</evidence>